<gene>
    <name evidence="2" type="ORF">Tci_482275</name>
</gene>
<sequence>MNQNFNYSNSFGFDQIQPPQQFVNHQPQEIPEVIPFIESKELIETKNELYKMMEAYVERMNQQREQEALLAAQREQELRNQEQAAQREQEILAQKQAAQEKEKPLQNSDFHQLIREICGIKASAEKKKKLEEMMLELLELCREKEFYCVHDNIKDLLGMAMNTMLISINLKSQRLDKEKHEVKNIVDHATKHKTRITESLQNFAIIHKMSSISNTSQISLVIAITPDLPTEEPEYSLSMGDEHLSTIPEIESDEVIKSSVKNLIPIPSESEFTFDNENTLIDSSPKFDYLLEVFSGELAHIDPISQRIEEADFDLEKEIRLVENLSYDNSSPRPLEELNPKIFDTILESLSLSPILVEDNESHIEEIDLFLAMDDLMPPSLKNDDYELEGDIHFLEELLSNDPLPLPKMSHLTLIIMMIHHFLVLLRNHQMLRIAPDLETSCARGFVHRPLKLQSLAYGNLIS</sequence>
<evidence type="ECO:0000256" key="1">
    <source>
        <dbReference type="SAM" id="MobiDB-lite"/>
    </source>
</evidence>
<feature type="region of interest" description="Disordered" evidence="1">
    <location>
        <begin position="80"/>
        <end position="105"/>
    </location>
</feature>
<dbReference type="EMBL" id="BKCJ010241095">
    <property type="protein sequence ID" value="GEZ10302.1"/>
    <property type="molecule type" value="Genomic_DNA"/>
</dbReference>
<protein>
    <recommendedName>
        <fullName evidence="3">Reverse transcriptase domain-containing protein</fullName>
    </recommendedName>
</protein>
<dbReference type="AlphaFoldDB" id="A0A699I2U0"/>
<reference evidence="2" key="1">
    <citation type="journal article" date="2019" name="Sci. Rep.">
        <title>Draft genome of Tanacetum cinerariifolium, the natural source of mosquito coil.</title>
        <authorList>
            <person name="Yamashiro T."/>
            <person name="Shiraishi A."/>
            <person name="Satake H."/>
            <person name="Nakayama K."/>
        </authorList>
    </citation>
    <scope>NUCLEOTIDE SEQUENCE</scope>
</reference>
<name>A0A699I2U0_TANCI</name>
<comment type="caution">
    <text evidence="2">The sequence shown here is derived from an EMBL/GenBank/DDBJ whole genome shotgun (WGS) entry which is preliminary data.</text>
</comment>
<evidence type="ECO:0000313" key="2">
    <source>
        <dbReference type="EMBL" id="GEZ10302.1"/>
    </source>
</evidence>
<feature type="compositionally biased region" description="Basic and acidic residues" evidence="1">
    <location>
        <begin position="80"/>
        <end position="90"/>
    </location>
</feature>
<organism evidence="2">
    <name type="scientific">Tanacetum cinerariifolium</name>
    <name type="common">Dalmatian daisy</name>
    <name type="synonym">Chrysanthemum cinerariifolium</name>
    <dbReference type="NCBI Taxonomy" id="118510"/>
    <lineage>
        <taxon>Eukaryota</taxon>
        <taxon>Viridiplantae</taxon>
        <taxon>Streptophyta</taxon>
        <taxon>Embryophyta</taxon>
        <taxon>Tracheophyta</taxon>
        <taxon>Spermatophyta</taxon>
        <taxon>Magnoliopsida</taxon>
        <taxon>eudicotyledons</taxon>
        <taxon>Gunneridae</taxon>
        <taxon>Pentapetalae</taxon>
        <taxon>asterids</taxon>
        <taxon>campanulids</taxon>
        <taxon>Asterales</taxon>
        <taxon>Asteraceae</taxon>
        <taxon>Asteroideae</taxon>
        <taxon>Anthemideae</taxon>
        <taxon>Anthemidinae</taxon>
        <taxon>Tanacetum</taxon>
    </lineage>
</organism>
<accession>A0A699I2U0</accession>
<evidence type="ECO:0008006" key="3">
    <source>
        <dbReference type="Google" id="ProtNLM"/>
    </source>
</evidence>
<proteinExistence type="predicted"/>